<dbReference type="GO" id="GO:0005737">
    <property type="term" value="C:cytoplasm"/>
    <property type="evidence" value="ECO:0007669"/>
    <property type="project" value="TreeGrafter"/>
</dbReference>
<name>A0A3P5WUC9_9MICC</name>
<keyword evidence="6" id="KW-1185">Reference proteome</keyword>
<dbReference type="InterPro" id="IPR040442">
    <property type="entry name" value="Pyrv_kinase-like_dom_sf"/>
</dbReference>
<evidence type="ECO:0000256" key="1">
    <source>
        <dbReference type="ARBA" id="ARBA00005568"/>
    </source>
</evidence>
<evidence type="ECO:0000256" key="3">
    <source>
        <dbReference type="ARBA" id="ARBA00023239"/>
    </source>
</evidence>
<dbReference type="RefSeq" id="WP_124090067.1">
    <property type="nucleotide sequence ID" value="NZ_CBCRYA010000005.1"/>
</dbReference>
<evidence type="ECO:0000313" key="5">
    <source>
        <dbReference type="EMBL" id="VDC18460.1"/>
    </source>
</evidence>
<dbReference type="GO" id="GO:0046872">
    <property type="term" value="F:metal ion binding"/>
    <property type="evidence" value="ECO:0007669"/>
    <property type="project" value="UniProtKB-KW"/>
</dbReference>
<dbReference type="PANTHER" id="PTHR30502:SF0">
    <property type="entry name" value="PHOSPHOENOLPYRUVATE CARBOXYLASE FAMILY PROTEIN"/>
    <property type="match status" value="1"/>
</dbReference>
<proteinExistence type="inferred from homology"/>
<organism evidence="5 6">
    <name type="scientific">Arthrobacter ulcerisalmonis</name>
    <dbReference type="NCBI Taxonomy" id="2483813"/>
    <lineage>
        <taxon>Bacteria</taxon>
        <taxon>Bacillati</taxon>
        <taxon>Actinomycetota</taxon>
        <taxon>Actinomycetes</taxon>
        <taxon>Micrococcales</taxon>
        <taxon>Micrococcaceae</taxon>
        <taxon>Arthrobacter</taxon>
    </lineage>
</organism>
<gene>
    <name evidence="5" type="primary">hpcH_1</name>
    <name evidence="5" type="ORF">PSET11_00326</name>
</gene>
<evidence type="ECO:0000259" key="4">
    <source>
        <dbReference type="Pfam" id="PF03328"/>
    </source>
</evidence>
<dbReference type="Gene3D" id="3.20.20.60">
    <property type="entry name" value="Phosphoenolpyruvate-binding domains"/>
    <property type="match status" value="1"/>
</dbReference>
<dbReference type="GO" id="GO:0016832">
    <property type="term" value="F:aldehyde-lyase activity"/>
    <property type="evidence" value="ECO:0007669"/>
    <property type="project" value="TreeGrafter"/>
</dbReference>
<dbReference type="SUPFAM" id="SSF51621">
    <property type="entry name" value="Phosphoenolpyruvate/pyruvate domain"/>
    <property type="match status" value="1"/>
</dbReference>
<protein>
    <submittedName>
        <fullName evidence="5">4-hydroxy-2-oxo-heptane-1,7-dioate aldolase</fullName>
        <ecNumber evidence="5">4.1.2.52</ecNumber>
    </submittedName>
</protein>
<accession>A0A3P5WUC9</accession>
<feature type="domain" description="HpcH/HpaI aldolase/citrate lyase" evidence="4">
    <location>
        <begin position="20"/>
        <end position="241"/>
    </location>
</feature>
<sequence>MRKNALREHISAGNTAVNAWMSLNSTYAAEVLSHAGFDSVTIDAQHGMLGREGIVQMLQAVSAGPATPMVRPSSLNSPEIGWLLDAGAYGIIAPSTDTAELAQELVAACFYPPFGRRSFGPSRGLLYGGQDYLTASMETIMPWAMIESSQALKNLDAILSTEGLYGVYVGPNDLALDLGLHAGGPISAEIFDIACTVAERAHHHGLAAGIFCGNGTEARKLADAGFDLVTPGNDVSFLRNAAQDRIETTRLSSAATTQTGGGY</sequence>
<keyword evidence="3 5" id="KW-0456">Lyase</keyword>
<dbReference type="Proteomes" id="UP000280861">
    <property type="component" value="Unassembled WGS sequence"/>
</dbReference>
<dbReference type="EC" id="4.1.2.52" evidence="5"/>
<dbReference type="PANTHER" id="PTHR30502">
    <property type="entry name" value="2-KETO-3-DEOXY-L-RHAMNONATE ALDOLASE"/>
    <property type="match status" value="1"/>
</dbReference>
<dbReference type="EMBL" id="UXAU01000009">
    <property type="protein sequence ID" value="VDC18460.1"/>
    <property type="molecule type" value="Genomic_DNA"/>
</dbReference>
<dbReference type="OrthoDB" id="3353438at2"/>
<evidence type="ECO:0000256" key="2">
    <source>
        <dbReference type="ARBA" id="ARBA00022723"/>
    </source>
</evidence>
<evidence type="ECO:0000313" key="6">
    <source>
        <dbReference type="Proteomes" id="UP000280861"/>
    </source>
</evidence>
<dbReference type="AlphaFoldDB" id="A0A3P5WUC9"/>
<dbReference type="InterPro" id="IPR015813">
    <property type="entry name" value="Pyrv/PenolPyrv_kinase-like_dom"/>
</dbReference>
<comment type="similarity">
    <text evidence="1">Belongs to the HpcH/HpaI aldolase family.</text>
</comment>
<dbReference type="InterPro" id="IPR050251">
    <property type="entry name" value="HpcH-HpaI_aldolase"/>
</dbReference>
<reference evidence="5 6" key="1">
    <citation type="submission" date="2018-11" db="EMBL/GenBank/DDBJ databases">
        <authorList>
            <person name="Criscuolo A."/>
        </authorList>
    </citation>
    <scope>NUCLEOTIDE SEQUENCE [LARGE SCALE GENOMIC DNA]</scope>
    <source>
        <strain evidence="5">AT11b</strain>
    </source>
</reference>
<dbReference type="InterPro" id="IPR005000">
    <property type="entry name" value="Aldolase/citrate-lyase_domain"/>
</dbReference>
<dbReference type="Pfam" id="PF03328">
    <property type="entry name" value="HpcH_HpaI"/>
    <property type="match status" value="1"/>
</dbReference>
<keyword evidence="2" id="KW-0479">Metal-binding</keyword>